<dbReference type="InterPro" id="IPR036291">
    <property type="entry name" value="NAD(P)-bd_dom_sf"/>
</dbReference>
<dbReference type="RefSeq" id="WP_007569943.1">
    <property type="nucleotide sequence ID" value="NZ_AGUD01000006.1"/>
</dbReference>
<dbReference type="Gene3D" id="3.40.50.720">
    <property type="entry name" value="NAD(P)-binding Rossmann-like Domain"/>
    <property type="match status" value="1"/>
</dbReference>
<dbReference type="GO" id="GO:0032787">
    <property type="term" value="P:monocarboxylic acid metabolic process"/>
    <property type="evidence" value="ECO:0007669"/>
    <property type="project" value="UniProtKB-ARBA"/>
</dbReference>
<dbReference type="PANTHER" id="PTHR42879">
    <property type="entry name" value="3-OXOACYL-(ACYL-CARRIER-PROTEIN) REDUCTASE"/>
    <property type="match status" value="1"/>
</dbReference>
<dbReference type="SMART" id="SM00822">
    <property type="entry name" value="PKS_KR"/>
    <property type="match status" value="1"/>
</dbReference>
<evidence type="ECO:0000256" key="2">
    <source>
        <dbReference type="ARBA" id="ARBA00023002"/>
    </source>
</evidence>
<dbReference type="PANTHER" id="PTHR42879:SF2">
    <property type="entry name" value="3-OXOACYL-[ACYL-CARRIER-PROTEIN] REDUCTASE FABG"/>
    <property type="match status" value="1"/>
</dbReference>
<reference evidence="4 5" key="1">
    <citation type="journal article" date="2013" name="Biodegradation">
        <title>Quantitative proteomic analysis of ibuprofen-degrading Patulibacter sp. strain I11.</title>
        <authorList>
            <person name="Almeida B."/>
            <person name="Kjeldal H."/>
            <person name="Lolas I."/>
            <person name="Knudsen A.D."/>
            <person name="Carvalho G."/>
            <person name="Nielsen K.L."/>
            <person name="Barreto Crespo M.T."/>
            <person name="Stensballe A."/>
            <person name="Nielsen J.L."/>
        </authorList>
    </citation>
    <scope>NUCLEOTIDE SEQUENCE [LARGE SCALE GENOMIC DNA]</scope>
    <source>
        <strain evidence="4 5">I11</strain>
    </source>
</reference>
<name>H0E0B9_9ACTN</name>
<dbReference type="PRINTS" id="PR00081">
    <property type="entry name" value="GDHRDH"/>
</dbReference>
<dbReference type="InterPro" id="IPR050259">
    <property type="entry name" value="SDR"/>
</dbReference>
<dbReference type="AlphaFoldDB" id="H0E0B9"/>
<evidence type="ECO:0000313" key="4">
    <source>
        <dbReference type="EMBL" id="EHN12922.1"/>
    </source>
</evidence>
<dbReference type="InterPro" id="IPR057326">
    <property type="entry name" value="KR_dom"/>
</dbReference>
<organism evidence="4 5">
    <name type="scientific">Patulibacter medicamentivorans</name>
    <dbReference type="NCBI Taxonomy" id="1097667"/>
    <lineage>
        <taxon>Bacteria</taxon>
        <taxon>Bacillati</taxon>
        <taxon>Actinomycetota</taxon>
        <taxon>Thermoleophilia</taxon>
        <taxon>Solirubrobacterales</taxon>
        <taxon>Patulibacteraceae</taxon>
        <taxon>Patulibacter</taxon>
    </lineage>
</organism>
<feature type="domain" description="Ketoreductase" evidence="3">
    <location>
        <begin position="18"/>
        <end position="183"/>
    </location>
</feature>
<dbReference type="EMBL" id="AGUD01000006">
    <property type="protein sequence ID" value="EHN12922.1"/>
    <property type="molecule type" value="Genomic_DNA"/>
</dbReference>
<keyword evidence="2 4" id="KW-0560">Oxidoreductase</keyword>
<evidence type="ECO:0000256" key="1">
    <source>
        <dbReference type="ARBA" id="ARBA00006484"/>
    </source>
</evidence>
<proteinExistence type="inferred from homology"/>
<accession>H0E0B9</accession>
<dbReference type="Pfam" id="PF13561">
    <property type="entry name" value="adh_short_C2"/>
    <property type="match status" value="1"/>
</dbReference>
<dbReference type="SUPFAM" id="SSF51735">
    <property type="entry name" value="NAD(P)-binding Rossmann-fold domains"/>
    <property type="match status" value="1"/>
</dbReference>
<gene>
    <name evidence="4" type="ORF">PAI11_02270</name>
</gene>
<dbReference type="OrthoDB" id="9804774at2"/>
<dbReference type="FunFam" id="3.40.50.720:FF:000084">
    <property type="entry name" value="Short-chain dehydrogenase reductase"/>
    <property type="match status" value="1"/>
</dbReference>
<keyword evidence="5" id="KW-1185">Reference proteome</keyword>
<dbReference type="InterPro" id="IPR020904">
    <property type="entry name" value="Sc_DH/Rdtase_CS"/>
</dbReference>
<dbReference type="Proteomes" id="UP000005143">
    <property type="component" value="Unassembled WGS sequence"/>
</dbReference>
<comment type="similarity">
    <text evidence="1">Belongs to the short-chain dehydrogenases/reductases (SDR) family.</text>
</comment>
<sequence length="265" mass="26797">MDGLHTTSTTSGPSGPGRLVVVTGASGGVGRACCARFLAAGDRVVALGRRAEALDALAQGLDGERLTVRRCDVTSEADVVDVFGALDGTPDVLVNNAGIARSAPLHRTTLADWEDHQRVNATGPFLGTRAVIAGMRARGSGAIVTVASTVGRVGTPYTAAYAASKHAAVGLMRVAAAELAGSGATANAVCPTFVDSPMTDRSVDRIAERTGRDADEARDALGGSSPLGRLLDPDEVAAAVAWLASPDARSLNGQTLILDGGGIQA</sequence>
<dbReference type="PROSITE" id="PS00061">
    <property type="entry name" value="ADH_SHORT"/>
    <property type="match status" value="1"/>
</dbReference>
<evidence type="ECO:0000259" key="3">
    <source>
        <dbReference type="SMART" id="SM00822"/>
    </source>
</evidence>
<dbReference type="EC" id="1.1.1.30" evidence="4"/>
<comment type="caution">
    <text evidence="4">The sequence shown here is derived from an EMBL/GenBank/DDBJ whole genome shotgun (WGS) entry which is preliminary data.</text>
</comment>
<protein>
    <submittedName>
        <fullName evidence="4">D-beta-hydroxybutyrate dehydrogenase</fullName>
        <ecNumber evidence="4">1.1.1.30</ecNumber>
    </submittedName>
</protein>
<dbReference type="CDD" id="cd05233">
    <property type="entry name" value="SDR_c"/>
    <property type="match status" value="1"/>
</dbReference>
<dbReference type="InterPro" id="IPR002347">
    <property type="entry name" value="SDR_fam"/>
</dbReference>
<evidence type="ECO:0000313" key="5">
    <source>
        <dbReference type="Proteomes" id="UP000005143"/>
    </source>
</evidence>
<dbReference type="GO" id="GO:0003858">
    <property type="term" value="F:3-hydroxybutyrate dehydrogenase activity"/>
    <property type="evidence" value="ECO:0007669"/>
    <property type="project" value="UniProtKB-EC"/>
</dbReference>
<dbReference type="PRINTS" id="PR00080">
    <property type="entry name" value="SDRFAMILY"/>
</dbReference>